<dbReference type="AlphaFoldDB" id="A0AAC9LG50"/>
<feature type="region of interest" description="Disordered" evidence="5">
    <location>
        <begin position="29"/>
        <end position="59"/>
    </location>
</feature>
<dbReference type="PANTHER" id="PTHR10353:SF209">
    <property type="entry name" value="GALACTOLIPID GALACTOSYLTRANSFERASE SFR2, CHLOROPLASTIC"/>
    <property type="match status" value="1"/>
</dbReference>
<proteinExistence type="inferred from homology"/>
<evidence type="ECO:0000256" key="1">
    <source>
        <dbReference type="ARBA" id="ARBA00010838"/>
    </source>
</evidence>
<organism evidence="6 7">
    <name type="scientific">Actinoalloteichus fjordicus</name>
    <dbReference type="NCBI Taxonomy" id="1612552"/>
    <lineage>
        <taxon>Bacteria</taxon>
        <taxon>Bacillati</taxon>
        <taxon>Actinomycetota</taxon>
        <taxon>Actinomycetes</taxon>
        <taxon>Pseudonocardiales</taxon>
        <taxon>Pseudonocardiaceae</taxon>
        <taxon>Actinoalloteichus</taxon>
    </lineage>
</organism>
<sequence length="393" mass="42837">MVTGEATGMAVGETTQVAGDRGWWWGAASSSVQDEGASPRDDWSRWEEAGKAPASGAGTGFRERYREDLRLIRSLGVTRYRTSVSWARVVPEPGRVDRAEVEHVRRVLTAGREAGLQMWLTLLHSAIPRWFAEEGGFAGPTAAARWREWVELVAADFGGEVDGWMPINNPGSYAMKAYLNGTFPPGVRDLEVFARALEVMHRCDAQAAVMLREATGLPVTSNQSLAPLWPADDSAAAVAATARFDALLWSWLPAAAAFDQIGFSYYYGAAIAGDGSLRPWPADRAPGPLGYVPWADGLGIVLDRLHTALPGRELVMAEVGYGGNDDAARGEYLRAVDTQLRAARARGMNLTGAYLWTPIDNYEWLAGYDVPFGVLDAHRRERSSARVLRELIG</sequence>
<evidence type="ECO:0000256" key="2">
    <source>
        <dbReference type="ARBA" id="ARBA00022801"/>
    </source>
</evidence>
<name>A0AAC9LG50_9PSEU</name>
<keyword evidence="2 6" id="KW-0378">Hydrolase</keyword>
<evidence type="ECO:0000256" key="5">
    <source>
        <dbReference type="SAM" id="MobiDB-lite"/>
    </source>
</evidence>
<dbReference type="PANTHER" id="PTHR10353">
    <property type="entry name" value="GLYCOSYL HYDROLASE"/>
    <property type="match status" value="1"/>
</dbReference>
<dbReference type="GO" id="GO:0005975">
    <property type="term" value="P:carbohydrate metabolic process"/>
    <property type="evidence" value="ECO:0007669"/>
    <property type="project" value="InterPro"/>
</dbReference>
<dbReference type="InterPro" id="IPR017853">
    <property type="entry name" value="GH"/>
</dbReference>
<dbReference type="Gene3D" id="3.20.20.80">
    <property type="entry name" value="Glycosidases"/>
    <property type="match status" value="1"/>
</dbReference>
<comment type="similarity">
    <text evidence="1 4">Belongs to the glycosyl hydrolase 1 family.</text>
</comment>
<dbReference type="KEGG" id="acad:UA74_23590"/>
<dbReference type="EMBL" id="CP016076">
    <property type="protein sequence ID" value="APU16736.1"/>
    <property type="molecule type" value="Genomic_DNA"/>
</dbReference>
<reference evidence="7" key="1">
    <citation type="submission" date="2016-06" db="EMBL/GenBank/DDBJ databases">
        <title>Complete genome sequence of Actinoalloteichus fjordicus DSM 46855 (=ADI127-17), type strain of the new species Actinoalloteichus fjordicus.</title>
        <authorList>
            <person name="Ruckert C."/>
            <person name="Nouioui I."/>
            <person name="Willmese J."/>
            <person name="van Wezel G."/>
            <person name="Klenk H.-P."/>
            <person name="Kalinowski J."/>
            <person name="Zotchev S.B."/>
        </authorList>
    </citation>
    <scope>NUCLEOTIDE SEQUENCE [LARGE SCALE GENOMIC DNA]</scope>
    <source>
        <strain evidence="7">ADI127-7</strain>
    </source>
</reference>
<dbReference type="SUPFAM" id="SSF51445">
    <property type="entry name" value="(Trans)glycosidases"/>
    <property type="match status" value="1"/>
</dbReference>
<dbReference type="Proteomes" id="UP000185511">
    <property type="component" value="Chromosome"/>
</dbReference>
<keyword evidence="7" id="KW-1185">Reference proteome</keyword>
<dbReference type="GO" id="GO:0008422">
    <property type="term" value="F:beta-glucosidase activity"/>
    <property type="evidence" value="ECO:0007669"/>
    <property type="project" value="UniProtKB-EC"/>
</dbReference>
<dbReference type="Pfam" id="PF00232">
    <property type="entry name" value="Glyco_hydro_1"/>
    <property type="match status" value="2"/>
</dbReference>
<keyword evidence="3 6" id="KW-0326">Glycosidase</keyword>
<protein>
    <submittedName>
        <fullName evidence="6">Beta-glucosidase/6-phospho-beta-glucosidase/beta-galactosidase</fullName>
        <ecNumber evidence="6">3.2.1.21</ecNumber>
    </submittedName>
</protein>
<dbReference type="EC" id="3.2.1.21" evidence="6"/>
<accession>A0AAC9LG50</accession>
<gene>
    <name evidence="6" type="ORF">UA74_23590</name>
</gene>
<evidence type="ECO:0000256" key="3">
    <source>
        <dbReference type="ARBA" id="ARBA00023295"/>
    </source>
</evidence>
<dbReference type="InterPro" id="IPR001360">
    <property type="entry name" value="Glyco_hydro_1"/>
</dbReference>
<evidence type="ECO:0000256" key="4">
    <source>
        <dbReference type="RuleBase" id="RU003690"/>
    </source>
</evidence>
<evidence type="ECO:0000313" key="6">
    <source>
        <dbReference type="EMBL" id="APU16736.1"/>
    </source>
</evidence>
<feature type="compositionally biased region" description="Basic and acidic residues" evidence="5">
    <location>
        <begin position="37"/>
        <end position="50"/>
    </location>
</feature>
<evidence type="ECO:0000313" key="7">
    <source>
        <dbReference type="Proteomes" id="UP000185511"/>
    </source>
</evidence>